<name>A0A8H6U1R6_9AGAR</name>
<evidence type="ECO:0000313" key="3">
    <source>
        <dbReference type="Proteomes" id="UP000623467"/>
    </source>
</evidence>
<evidence type="ECO:0000313" key="2">
    <source>
        <dbReference type="EMBL" id="KAF7326982.1"/>
    </source>
</evidence>
<organism evidence="2 3">
    <name type="scientific">Mycena sanguinolenta</name>
    <dbReference type="NCBI Taxonomy" id="230812"/>
    <lineage>
        <taxon>Eukaryota</taxon>
        <taxon>Fungi</taxon>
        <taxon>Dikarya</taxon>
        <taxon>Basidiomycota</taxon>
        <taxon>Agaricomycotina</taxon>
        <taxon>Agaricomycetes</taxon>
        <taxon>Agaricomycetidae</taxon>
        <taxon>Agaricales</taxon>
        <taxon>Marasmiineae</taxon>
        <taxon>Mycenaceae</taxon>
        <taxon>Mycena</taxon>
    </lineage>
</organism>
<dbReference type="Proteomes" id="UP000623467">
    <property type="component" value="Unassembled WGS sequence"/>
</dbReference>
<sequence>MPSGNVSTLSTLYAWHDATKSYDYRAVSVGRDGYDREGTQRARGLRCPPFARSESVSEGHSHEPRSSRSSQLTPAPPSPRSRTPSTSHIRIAIRLGDRFCAPKETHSHRQAERAGFEYEHKVGGVVLRGNVLARGFDLAPQCIDASVARAVKLVGRRTRPPNSSTLCIALFWLYRSLAVARLPSQSHTMFRSSQAL</sequence>
<dbReference type="EMBL" id="JACAZH010000088">
    <property type="protein sequence ID" value="KAF7326982.1"/>
    <property type="molecule type" value="Genomic_DNA"/>
</dbReference>
<keyword evidence="3" id="KW-1185">Reference proteome</keyword>
<gene>
    <name evidence="2" type="ORF">MSAN_02492000</name>
</gene>
<dbReference type="AlphaFoldDB" id="A0A8H6U1R6"/>
<comment type="caution">
    <text evidence="2">The sequence shown here is derived from an EMBL/GenBank/DDBJ whole genome shotgun (WGS) entry which is preliminary data.</text>
</comment>
<feature type="compositionally biased region" description="Basic and acidic residues" evidence="1">
    <location>
        <begin position="55"/>
        <end position="66"/>
    </location>
</feature>
<feature type="region of interest" description="Disordered" evidence="1">
    <location>
        <begin position="34"/>
        <end position="87"/>
    </location>
</feature>
<proteinExistence type="predicted"/>
<evidence type="ECO:0000256" key="1">
    <source>
        <dbReference type="SAM" id="MobiDB-lite"/>
    </source>
</evidence>
<reference evidence="2" key="1">
    <citation type="submission" date="2020-05" db="EMBL/GenBank/DDBJ databases">
        <title>Mycena genomes resolve the evolution of fungal bioluminescence.</title>
        <authorList>
            <person name="Tsai I.J."/>
        </authorList>
    </citation>
    <scope>NUCLEOTIDE SEQUENCE</scope>
    <source>
        <strain evidence="2">160909Yilan</strain>
    </source>
</reference>
<accession>A0A8H6U1R6</accession>
<protein>
    <submittedName>
        <fullName evidence="2">Uncharacterized protein</fullName>
    </submittedName>
</protein>